<accession>A0AA88GPX4</accession>
<dbReference type="AlphaFoldDB" id="A0AA88GPX4"/>
<evidence type="ECO:0000256" key="1">
    <source>
        <dbReference type="ARBA" id="ARBA00010886"/>
    </source>
</evidence>
<feature type="domain" description="Protein kinase" evidence="9">
    <location>
        <begin position="82"/>
        <end position="337"/>
    </location>
</feature>
<keyword evidence="6 7" id="KW-0067">ATP-binding</keyword>
<evidence type="ECO:0000313" key="11">
    <source>
        <dbReference type="Proteomes" id="UP000816034"/>
    </source>
</evidence>
<comment type="similarity">
    <text evidence="1">Belongs to the protein kinase superfamily. NEK Ser/Thr protein kinase family. NIMA subfamily.</text>
</comment>
<keyword evidence="11" id="KW-1185">Reference proteome</keyword>
<dbReference type="PANTHER" id="PTHR43671:SF13">
    <property type="entry name" value="SERINE_THREONINE-PROTEIN KINASE NEK2"/>
    <property type="match status" value="1"/>
</dbReference>
<keyword evidence="5" id="KW-0418">Kinase</keyword>
<dbReference type="RefSeq" id="XP_044547901.1">
    <property type="nucleotide sequence ID" value="XM_044695173.1"/>
</dbReference>
<evidence type="ECO:0000256" key="2">
    <source>
        <dbReference type="ARBA" id="ARBA00012513"/>
    </source>
</evidence>
<organism evidence="10 11">
    <name type="scientific">Naegleria lovaniensis</name>
    <name type="common">Amoeba</name>
    <dbReference type="NCBI Taxonomy" id="51637"/>
    <lineage>
        <taxon>Eukaryota</taxon>
        <taxon>Discoba</taxon>
        <taxon>Heterolobosea</taxon>
        <taxon>Tetramitia</taxon>
        <taxon>Eutetramitia</taxon>
        <taxon>Vahlkampfiidae</taxon>
        <taxon>Naegleria</taxon>
    </lineage>
</organism>
<evidence type="ECO:0000256" key="8">
    <source>
        <dbReference type="SAM" id="MobiDB-lite"/>
    </source>
</evidence>
<dbReference type="PANTHER" id="PTHR43671">
    <property type="entry name" value="SERINE/THREONINE-PROTEIN KINASE NEK"/>
    <property type="match status" value="1"/>
</dbReference>
<protein>
    <recommendedName>
        <fullName evidence="2">non-specific serine/threonine protein kinase</fullName>
        <ecNumber evidence="2">2.7.11.1</ecNumber>
    </recommendedName>
</protein>
<dbReference type="InterPro" id="IPR017441">
    <property type="entry name" value="Protein_kinase_ATP_BS"/>
</dbReference>
<dbReference type="EC" id="2.7.11.1" evidence="2"/>
<evidence type="ECO:0000256" key="6">
    <source>
        <dbReference type="ARBA" id="ARBA00022840"/>
    </source>
</evidence>
<feature type="binding site" evidence="7">
    <location>
        <position position="109"/>
    </location>
    <ligand>
        <name>ATP</name>
        <dbReference type="ChEBI" id="CHEBI:30616"/>
    </ligand>
</feature>
<dbReference type="SUPFAM" id="SSF56112">
    <property type="entry name" value="Protein kinase-like (PK-like)"/>
    <property type="match status" value="1"/>
</dbReference>
<dbReference type="EMBL" id="PYSW02000024">
    <property type="protein sequence ID" value="KAG2382222.1"/>
    <property type="molecule type" value="Genomic_DNA"/>
</dbReference>
<dbReference type="SUPFAM" id="SSF48371">
    <property type="entry name" value="ARM repeat"/>
    <property type="match status" value="1"/>
</dbReference>
<reference evidence="10 11" key="1">
    <citation type="journal article" date="2018" name="BMC Genomics">
        <title>The genome of Naegleria lovaniensis, the basis for a comparative approach to unravel pathogenicity factors of the human pathogenic amoeba N. fowleri.</title>
        <authorList>
            <person name="Liechti N."/>
            <person name="Schurch N."/>
            <person name="Bruggmann R."/>
            <person name="Wittwer M."/>
        </authorList>
    </citation>
    <scope>NUCLEOTIDE SEQUENCE [LARGE SCALE GENOMIC DNA]</scope>
    <source>
        <strain evidence="10 11">ATCC 30569</strain>
    </source>
</reference>
<evidence type="ECO:0000313" key="10">
    <source>
        <dbReference type="EMBL" id="KAG2382222.1"/>
    </source>
</evidence>
<keyword evidence="3" id="KW-0808">Transferase</keyword>
<dbReference type="Proteomes" id="UP000816034">
    <property type="component" value="Unassembled WGS sequence"/>
</dbReference>
<dbReference type="InterPro" id="IPR011009">
    <property type="entry name" value="Kinase-like_dom_sf"/>
</dbReference>
<evidence type="ECO:0000256" key="5">
    <source>
        <dbReference type="ARBA" id="ARBA00022777"/>
    </source>
</evidence>
<keyword evidence="4 7" id="KW-0547">Nucleotide-binding</keyword>
<dbReference type="InterPro" id="IPR000719">
    <property type="entry name" value="Prot_kinase_dom"/>
</dbReference>
<evidence type="ECO:0000256" key="7">
    <source>
        <dbReference type="PROSITE-ProRule" id="PRU10141"/>
    </source>
</evidence>
<feature type="compositionally biased region" description="Polar residues" evidence="8">
    <location>
        <begin position="1"/>
        <end position="12"/>
    </location>
</feature>
<dbReference type="GO" id="GO:0004674">
    <property type="term" value="F:protein serine/threonine kinase activity"/>
    <property type="evidence" value="ECO:0007669"/>
    <property type="project" value="UniProtKB-EC"/>
</dbReference>
<dbReference type="InterPro" id="IPR008271">
    <property type="entry name" value="Ser/Thr_kinase_AS"/>
</dbReference>
<gene>
    <name evidence="10" type="ORF">C9374_005424</name>
</gene>
<dbReference type="InterPro" id="IPR016024">
    <property type="entry name" value="ARM-type_fold"/>
</dbReference>
<name>A0AA88GPX4_NAELO</name>
<dbReference type="SMART" id="SM00220">
    <property type="entry name" value="S_TKc"/>
    <property type="match status" value="1"/>
</dbReference>
<feature type="compositionally biased region" description="Low complexity" evidence="8">
    <location>
        <begin position="32"/>
        <end position="51"/>
    </location>
</feature>
<dbReference type="PROSITE" id="PS00107">
    <property type="entry name" value="PROTEIN_KINASE_ATP"/>
    <property type="match status" value="1"/>
</dbReference>
<evidence type="ECO:0000256" key="4">
    <source>
        <dbReference type="ARBA" id="ARBA00022741"/>
    </source>
</evidence>
<dbReference type="PROSITE" id="PS00108">
    <property type="entry name" value="PROTEIN_KINASE_ST"/>
    <property type="match status" value="1"/>
</dbReference>
<comment type="caution">
    <text evidence="10">The sequence shown here is derived from an EMBL/GenBank/DDBJ whole genome shotgun (WGS) entry which is preliminary data.</text>
</comment>
<sequence>MGNSSASRSENSIAKFLMREEDDDDAYERPQSGSTTTSSNTSSPNGNAPPSKAGKPLRSPKVGDPFVDLGVMLSIDSIYHGYQITSLIGKGSYGEVYLVKKGNANYALKVLELPKTTDREAVEAIDKEIKILKNLKHPNIMQFIEEFPLKDQMDKSCVGVVTEYCQKGTIGDIIEKDLHVNINVWRVLAWFTQLCSALKYCHEEGIIHRDIKPSNMLIGEDDTLRLCDFGLAKMLNSKGAVTYTICGTPLYVAPEIALQRPYAFSCDIYSMGLCVFELTCQQQHDLFYRAVLREREKIPGMFEKIKLASLKDLIRKMVEPDPDLRISAANLFKHPYVRCYRYLTSNPDYTLTPTEGSDVYFISAIIEAIVFEGLQNNETSRTYSVISKAVNCILLFIHEQSVIELLTKEQQYIKALFSLYLDSHLNATVKTELSQIFITYIQTSERCRKHFANTLIEIAQRSPESSVEERTLPPLVSLLSQNEPAFITTLSTQLEFRDAPKASKLLLSQQ</sequence>
<dbReference type="Gene3D" id="1.10.510.10">
    <property type="entry name" value="Transferase(Phosphotransferase) domain 1"/>
    <property type="match status" value="1"/>
</dbReference>
<proteinExistence type="inferred from homology"/>
<evidence type="ECO:0000259" key="9">
    <source>
        <dbReference type="PROSITE" id="PS50011"/>
    </source>
</evidence>
<dbReference type="InterPro" id="IPR050660">
    <property type="entry name" value="NEK_Ser/Thr_kinase"/>
</dbReference>
<evidence type="ECO:0000256" key="3">
    <source>
        <dbReference type="ARBA" id="ARBA00022679"/>
    </source>
</evidence>
<dbReference type="GO" id="GO:0005524">
    <property type="term" value="F:ATP binding"/>
    <property type="evidence" value="ECO:0007669"/>
    <property type="project" value="UniProtKB-UniRule"/>
</dbReference>
<dbReference type="Pfam" id="PF00069">
    <property type="entry name" value="Pkinase"/>
    <property type="match status" value="1"/>
</dbReference>
<dbReference type="GeneID" id="68097879"/>
<dbReference type="PROSITE" id="PS50011">
    <property type="entry name" value="PROTEIN_KINASE_DOM"/>
    <property type="match status" value="1"/>
</dbReference>
<feature type="region of interest" description="Disordered" evidence="8">
    <location>
        <begin position="1"/>
        <end position="60"/>
    </location>
</feature>